<evidence type="ECO:0000256" key="1">
    <source>
        <dbReference type="ARBA" id="ARBA00004685"/>
    </source>
</evidence>
<dbReference type="Proteomes" id="UP000297229">
    <property type="component" value="Unassembled WGS sequence"/>
</dbReference>
<keyword evidence="2" id="KW-0560">Oxidoreductase</keyword>
<dbReference type="PANTHER" id="PTHR33365:SF11">
    <property type="entry name" value="TAT PATHWAY SIGNAL SEQUENCE"/>
    <property type="match status" value="1"/>
</dbReference>
<name>A0A4Z1J187_9HELO</name>
<feature type="signal peptide" evidence="4">
    <location>
        <begin position="1"/>
        <end position="17"/>
    </location>
</feature>
<dbReference type="EMBL" id="PQXM01000892">
    <property type="protein sequence ID" value="TGO67406.1"/>
    <property type="molecule type" value="Genomic_DNA"/>
</dbReference>
<keyword evidence="4" id="KW-0732">Signal</keyword>
<comment type="caution">
    <text evidence="5">The sequence shown here is derived from an EMBL/GenBank/DDBJ whole genome shotgun (WGS) entry which is preliminary data.</text>
</comment>
<dbReference type="AlphaFoldDB" id="A0A4Z1J187"/>
<evidence type="ECO:0000256" key="3">
    <source>
        <dbReference type="ARBA" id="ARBA00035112"/>
    </source>
</evidence>
<protein>
    <submittedName>
        <fullName evidence="5">Uncharacterized protein</fullName>
    </submittedName>
</protein>
<comment type="similarity">
    <text evidence="3">Belongs to the ustYa family.</text>
</comment>
<comment type="pathway">
    <text evidence="1">Mycotoxin biosynthesis.</text>
</comment>
<dbReference type="GO" id="GO:0016491">
    <property type="term" value="F:oxidoreductase activity"/>
    <property type="evidence" value="ECO:0007669"/>
    <property type="project" value="UniProtKB-KW"/>
</dbReference>
<dbReference type="Pfam" id="PF11807">
    <property type="entry name" value="UstYa"/>
    <property type="match status" value="1"/>
</dbReference>
<gene>
    <name evidence="5" type="ORF">BELL_0894g00020</name>
</gene>
<evidence type="ECO:0000256" key="2">
    <source>
        <dbReference type="ARBA" id="ARBA00023002"/>
    </source>
</evidence>
<sequence length="290" mass="33855">MRASTILTVLLSTLAIAGPIERRFGTDDVVVYPDEKLYNEEYKRAPVIVATEADDSVVYPDEKLYNEEYKRHTADESVVYPDKKLYDEEYKRHTAEADDSIVYPDEKLYNEDPTELIQSPFTKVSPRIFNPKLNLYASNPFEPVAITFKSNRTYLERPSPENDKLWEGLYPKDHHGLFEWPEDKPERSGFAGFHQLHCVQDALRKRFYQEEDLKKALIAGEDVDNMPQHIDETHVLHCVEFLRQSVMCHADTSLQVEASYHQGILAFGTTYPCRNWWQMVDWVNERNAKE</sequence>
<dbReference type="STRING" id="278938.A0A4Z1J187"/>
<evidence type="ECO:0000313" key="5">
    <source>
        <dbReference type="EMBL" id="TGO67406.1"/>
    </source>
</evidence>
<proteinExistence type="inferred from homology"/>
<dbReference type="InterPro" id="IPR021765">
    <property type="entry name" value="UstYa-like"/>
</dbReference>
<organism evidence="5 6">
    <name type="scientific">Botrytis elliptica</name>
    <dbReference type="NCBI Taxonomy" id="278938"/>
    <lineage>
        <taxon>Eukaryota</taxon>
        <taxon>Fungi</taxon>
        <taxon>Dikarya</taxon>
        <taxon>Ascomycota</taxon>
        <taxon>Pezizomycotina</taxon>
        <taxon>Leotiomycetes</taxon>
        <taxon>Helotiales</taxon>
        <taxon>Sclerotiniaceae</taxon>
        <taxon>Botrytis</taxon>
    </lineage>
</organism>
<evidence type="ECO:0000313" key="6">
    <source>
        <dbReference type="Proteomes" id="UP000297229"/>
    </source>
</evidence>
<feature type="chain" id="PRO_5021426514" evidence="4">
    <location>
        <begin position="18"/>
        <end position="290"/>
    </location>
</feature>
<accession>A0A4Z1J187</accession>
<evidence type="ECO:0000256" key="4">
    <source>
        <dbReference type="SAM" id="SignalP"/>
    </source>
</evidence>
<dbReference type="GO" id="GO:0043386">
    <property type="term" value="P:mycotoxin biosynthetic process"/>
    <property type="evidence" value="ECO:0007669"/>
    <property type="project" value="InterPro"/>
</dbReference>
<dbReference type="PANTHER" id="PTHR33365">
    <property type="entry name" value="YALI0B05434P"/>
    <property type="match status" value="1"/>
</dbReference>
<reference evidence="5 6" key="1">
    <citation type="submission" date="2017-12" db="EMBL/GenBank/DDBJ databases">
        <title>Comparative genomics of Botrytis spp.</title>
        <authorList>
            <person name="Valero-Jimenez C.A."/>
            <person name="Tapia P."/>
            <person name="Veloso J."/>
            <person name="Silva-Moreno E."/>
            <person name="Staats M."/>
            <person name="Valdes J.H."/>
            <person name="Van Kan J.A.L."/>
        </authorList>
    </citation>
    <scope>NUCLEOTIDE SEQUENCE [LARGE SCALE GENOMIC DNA]</scope>
    <source>
        <strain evidence="5 6">Be9601</strain>
    </source>
</reference>
<keyword evidence="6" id="KW-1185">Reference proteome</keyword>